<dbReference type="GO" id="GO:0009408">
    <property type="term" value="P:response to heat"/>
    <property type="evidence" value="ECO:0007669"/>
    <property type="project" value="TreeGrafter"/>
</dbReference>
<dbReference type="CDD" id="cd06526">
    <property type="entry name" value="metazoan_ACD"/>
    <property type="match status" value="1"/>
</dbReference>
<dbReference type="AlphaFoldDB" id="A0A5S6QP69"/>
<dbReference type="InterPro" id="IPR001436">
    <property type="entry name" value="Alpha-crystallin/sHSP_animal"/>
</dbReference>
<reference evidence="6" key="1">
    <citation type="submission" date="2019-12" db="UniProtKB">
        <authorList>
            <consortium name="WormBaseParasite"/>
        </authorList>
    </citation>
    <scope>IDENTIFICATION</scope>
</reference>
<dbReference type="SUPFAM" id="SSF49764">
    <property type="entry name" value="HSP20-like chaperones"/>
    <property type="match status" value="1"/>
</dbReference>
<organism evidence="5 6">
    <name type="scientific">Trichuris muris</name>
    <name type="common">Mouse whipworm</name>
    <dbReference type="NCBI Taxonomy" id="70415"/>
    <lineage>
        <taxon>Eukaryota</taxon>
        <taxon>Metazoa</taxon>
        <taxon>Ecdysozoa</taxon>
        <taxon>Nematoda</taxon>
        <taxon>Enoplea</taxon>
        <taxon>Dorylaimia</taxon>
        <taxon>Trichinellida</taxon>
        <taxon>Trichuridae</taxon>
        <taxon>Trichuris</taxon>
    </lineage>
</organism>
<dbReference type="InterPro" id="IPR002068">
    <property type="entry name" value="A-crystallin/Hsp20_dom"/>
</dbReference>
<accession>A0A5S6QP69</accession>
<dbReference type="GO" id="GO:0005634">
    <property type="term" value="C:nucleus"/>
    <property type="evidence" value="ECO:0007669"/>
    <property type="project" value="TreeGrafter"/>
</dbReference>
<keyword evidence="5" id="KW-1185">Reference proteome</keyword>
<dbReference type="PANTHER" id="PTHR45640">
    <property type="entry name" value="HEAT SHOCK PROTEIN HSP-12.2-RELATED"/>
    <property type="match status" value="1"/>
</dbReference>
<dbReference type="STRING" id="70415.A0A5S6QP69"/>
<dbReference type="PRINTS" id="PR00299">
    <property type="entry name" value="ACRYSTALLIN"/>
</dbReference>
<dbReference type="Pfam" id="PF00011">
    <property type="entry name" value="HSP20"/>
    <property type="match status" value="1"/>
</dbReference>
<name>A0A5S6QP69_TRIMR</name>
<dbReference type="WBParaSite" id="TMUE_2000008657.1">
    <property type="protein sequence ID" value="TMUE_2000008657.1"/>
    <property type="gene ID" value="WBGene00287932"/>
</dbReference>
<evidence type="ECO:0000313" key="5">
    <source>
        <dbReference type="Proteomes" id="UP000046395"/>
    </source>
</evidence>
<evidence type="ECO:0000313" key="6">
    <source>
        <dbReference type="WBParaSite" id="TMUE_2000008657.1"/>
    </source>
</evidence>
<sequence>MCKTCKALLPFAKPCSAPSKRCVNTMSMFPWSLFPTLNDPFGIGSPMQRWDPFGEANRMMQHMDGMFRMFMEPPGVMDNRRLEIMNSVPTAVENHGDFRISLDMKNYRPEEIKVTTLQDRVIIEGRQQASRGGHGFFAQQFSRSYAFPRGVNPEDVTSSLSADGMLTVEARRRDSIEDATTSDQGRRRRNARDLVLSNPNVWY</sequence>
<dbReference type="InterPro" id="IPR008978">
    <property type="entry name" value="HSP20-like_chaperone"/>
</dbReference>
<dbReference type="PANTHER" id="PTHR45640:SF26">
    <property type="entry name" value="RE23625P"/>
    <property type="match status" value="1"/>
</dbReference>
<feature type="domain" description="SHSP" evidence="4">
    <location>
        <begin position="79"/>
        <end position="187"/>
    </location>
</feature>
<dbReference type="GO" id="GO:0051082">
    <property type="term" value="F:unfolded protein binding"/>
    <property type="evidence" value="ECO:0007669"/>
    <property type="project" value="TreeGrafter"/>
</dbReference>
<dbReference type="GO" id="GO:0005737">
    <property type="term" value="C:cytoplasm"/>
    <property type="evidence" value="ECO:0007669"/>
    <property type="project" value="TreeGrafter"/>
</dbReference>
<comment type="similarity">
    <text evidence="1 2">Belongs to the small heat shock protein (HSP20) family.</text>
</comment>
<proteinExistence type="inferred from homology"/>
<dbReference type="Proteomes" id="UP000046395">
    <property type="component" value="Unassembled WGS sequence"/>
</dbReference>
<dbReference type="Gene3D" id="2.60.40.790">
    <property type="match status" value="1"/>
</dbReference>
<evidence type="ECO:0000256" key="1">
    <source>
        <dbReference type="PROSITE-ProRule" id="PRU00285"/>
    </source>
</evidence>
<evidence type="ECO:0000259" key="4">
    <source>
        <dbReference type="PROSITE" id="PS01031"/>
    </source>
</evidence>
<evidence type="ECO:0000256" key="2">
    <source>
        <dbReference type="RuleBase" id="RU003616"/>
    </source>
</evidence>
<feature type="region of interest" description="Disordered" evidence="3">
    <location>
        <begin position="171"/>
        <end position="191"/>
    </location>
</feature>
<dbReference type="PROSITE" id="PS01031">
    <property type="entry name" value="SHSP"/>
    <property type="match status" value="1"/>
</dbReference>
<evidence type="ECO:0000256" key="3">
    <source>
        <dbReference type="SAM" id="MobiDB-lite"/>
    </source>
</evidence>
<protein>
    <submittedName>
        <fullName evidence="6">SHSP domain-containing protein</fullName>
    </submittedName>
</protein>
<dbReference type="GO" id="GO:0042026">
    <property type="term" value="P:protein refolding"/>
    <property type="evidence" value="ECO:0007669"/>
    <property type="project" value="TreeGrafter"/>
</dbReference>